<dbReference type="OrthoDB" id="41532at2759"/>
<sequence>MTGFGGDTKSSTPRELQITPKRPKKLDTRRSQTLSDIFGPRRSQILGAETSANRTRSHSENAMSKADSSWNSTQDSAYPTAGSSRTKSSNTRLSSNYSNYSRKGHTIRSARLYSADHFLPLPDVLSTGPPVRESILNLRDGNFSAVKNNESIQQTIELSSDSKRLNRTISTRRQSRLMPMLSRPPSGIGHGNRRNSIYSLSENSKKGSSIGHGQDWILGQSLARNSKTWLTIESSDEDELNRRSTVSGLSEHADMSPEDTLRFSTIRQVTKSSSIPLSAHVSANSGYTRRYSRPVSRRLDSSLFFGGSALKKPRRSPKKSRTSYADSPTVPEEATTSGALEAVAQGIGQRSDEVPRDSFGISYRMAREGTRQQKSYVQSHLSRSRTRSSMRSTESIDSRFESASGSMMSLHKFQTQERPENQGDDDGYEDSLPDNGSEGEGRWETQHSAQEGQGNVDDVAEVTAALAMSKPNLILRTKFLKLESELSFA</sequence>
<evidence type="ECO:0000313" key="2">
    <source>
        <dbReference type="EMBL" id="PMD27436.1"/>
    </source>
</evidence>
<feature type="region of interest" description="Disordered" evidence="1">
    <location>
        <begin position="307"/>
        <end position="456"/>
    </location>
</feature>
<feature type="compositionally biased region" description="Polar residues" evidence="1">
    <location>
        <begin position="372"/>
        <end position="381"/>
    </location>
</feature>
<evidence type="ECO:0000256" key="1">
    <source>
        <dbReference type="SAM" id="MobiDB-lite"/>
    </source>
</evidence>
<organism evidence="2 3">
    <name type="scientific">Hyaloscypha hepaticicola</name>
    <dbReference type="NCBI Taxonomy" id="2082293"/>
    <lineage>
        <taxon>Eukaryota</taxon>
        <taxon>Fungi</taxon>
        <taxon>Dikarya</taxon>
        <taxon>Ascomycota</taxon>
        <taxon>Pezizomycotina</taxon>
        <taxon>Leotiomycetes</taxon>
        <taxon>Helotiales</taxon>
        <taxon>Hyaloscyphaceae</taxon>
        <taxon>Hyaloscypha</taxon>
    </lineage>
</organism>
<dbReference type="EMBL" id="KZ613466">
    <property type="protein sequence ID" value="PMD27436.1"/>
    <property type="molecule type" value="Genomic_DNA"/>
</dbReference>
<protein>
    <submittedName>
        <fullName evidence="2">Uncharacterized protein</fullName>
    </submittedName>
</protein>
<accession>A0A2J6QMF1</accession>
<evidence type="ECO:0000313" key="3">
    <source>
        <dbReference type="Proteomes" id="UP000235672"/>
    </source>
</evidence>
<dbReference type="STRING" id="1745343.A0A2J6QMF1"/>
<reference evidence="2 3" key="1">
    <citation type="submission" date="2016-05" db="EMBL/GenBank/DDBJ databases">
        <title>A degradative enzymes factory behind the ericoid mycorrhizal symbiosis.</title>
        <authorList>
            <consortium name="DOE Joint Genome Institute"/>
            <person name="Martino E."/>
            <person name="Morin E."/>
            <person name="Grelet G."/>
            <person name="Kuo A."/>
            <person name="Kohler A."/>
            <person name="Daghino S."/>
            <person name="Barry K."/>
            <person name="Choi C."/>
            <person name="Cichocki N."/>
            <person name="Clum A."/>
            <person name="Copeland A."/>
            <person name="Hainaut M."/>
            <person name="Haridas S."/>
            <person name="Labutti K."/>
            <person name="Lindquist E."/>
            <person name="Lipzen A."/>
            <person name="Khouja H.-R."/>
            <person name="Murat C."/>
            <person name="Ohm R."/>
            <person name="Olson A."/>
            <person name="Spatafora J."/>
            <person name="Veneault-Fourrey C."/>
            <person name="Henrissat B."/>
            <person name="Grigoriev I."/>
            <person name="Martin F."/>
            <person name="Perotto S."/>
        </authorList>
    </citation>
    <scope>NUCLEOTIDE SEQUENCE [LARGE SCALE GENOMIC DNA]</scope>
    <source>
        <strain evidence="2 3">UAMH 7357</strain>
    </source>
</reference>
<feature type="region of interest" description="Disordered" evidence="1">
    <location>
        <begin position="1"/>
        <end position="100"/>
    </location>
</feature>
<dbReference type="Proteomes" id="UP000235672">
    <property type="component" value="Unassembled WGS sequence"/>
</dbReference>
<dbReference type="AlphaFoldDB" id="A0A2J6QMF1"/>
<feature type="compositionally biased region" description="Acidic residues" evidence="1">
    <location>
        <begin position="422"/>
        <end position="432"/>
    </location>
</feature>
<feature type="region of interest" description="Disordered" evidence="1">
    <location>
        <begin position="235"/>
        <end position="259"/>
    </location>
</feature>
<feature type="compositionally biased region" description="Basic residues" evidence="1">
    <location>
        <begin position="311"/>
        <end position="321"/>
    </location>
</feature>
<keyword evidence="3" id="KW-1185">Reference proteome</keyword>
<name>A0A2J6QMF1_9HELO</name>
<proteinExistence type="predicted"/>
<gene>
    <name evidence="2" type="ORF">NA56DRAFT_654245</name>
</gene>
<feature type="compositionally biased region" description="Polar residues" evidence="1">
    <location>
        <begin position="50"/>
        <end position="100"/>
    </location>
</feature>